<sequence length="253" mass="26531">MFRPMLASALLVVATTSSAQEVEPRFRVLVTNDDGIASEGIAALVAALSPMAEVVVSAPQENFSGGSQSVTLFSKTLEVETVAPAGAQARYAVRGSPADAAIFGLLGPGREKPFDMVISGINKGENVGGAVPVSGTIGAARQSAMLGVPAIAVSQQVRTDGKYDYTLAARYTAQIARALHQMGDKAPRLVSINVPTVARGVRLVPAEGDAFTMTGLRKVEEKGAQSTYRAEFAMAANARRERTAPRWPMAISR</sequence>
<proteinExistence type="inferred from homology"/>
<comment type="caution">
    <text evidence="10">The sequence shown here is derived from an EMBL/GenBank/DDBJ whole genome shotgun (WGS) entry which is preliminary data.</text>
</comment>
<feature type="chain" id="PRO_5026224233" description="5'-nucleotidase" evidence="8">
    <location>
        <begin position="20"/>
        <end position="253"/>
    </location>
</feature>
<dbReference type="NCBIfam" id="TIGR00087">
    <property type="entry name" value="surE"/>
    <property type="match status" value="1"/>
</dbReference>
<evidence type="ECO:0000256" key="7">
    <source>
        <dbReference type="ARBA" id="ARBA00022801"/>
    </source>
</evidence>
<dbReference type="InterPro" id="IPR030048">
    <property type="entry name" value="SurE"/>
</dbReference>
<evidence type="ECO:0000256" key="4">
    <source>
        <dbReference type="ARBA" id="ARBA00022490"/>
    </source>
</evidence>
<dbReference type="GO" id="GO:0008254">
    <property type="term" value="F:3'-nucleotidase activity"/>
    <property type="evidence" value="ECO:0007669"/>
    <property type="project" value="TreeGrafter"/>
</dbReference>
<dbReference type="GO" id="GO:0008253">
    <property type="term" value="F:5'-nucleotidase activity"/>
    <property type="evidence" value="ECO:0007669"/>
    <property type="project" value="UniProtKB-EC"/>
</dbReference>
<evidence type="ECO:0000313" key="11">
    <source>
        <dbReference type="Proteomes" id="UP000439522"/>
    </source>
</evidence>
<dbReference type="SUPFAM" id="SSF64167">
    <property type="entry name" value="SurE-like"/>
    <property type="match status" value="1"/>
</dbReference>
<evidence type="ECO:0000256" key="6">
    <source>
        <dbReference type="ARBA" id="ARBA00022741"/>
    </source>
</evidence>
<dbReference type="InterPro" id="IPR036523">
    <property type="entry name" value="SurE-like_sf"/>
</dbReference>
<evidence type="ECO:0000313" key="10">
    <source>
        <dbReference type="EMBL" id="MXO75122.1"/>
    </source>
</evidence>
<dbReference type="EC" id="3.1.3.5" evidence="3"/>
<dbReference type="AlphaFoldDB" id="A0A6I4TD12"/>
<keyword evidence="4" id="KW-0963">Cytoplasm</keyword>
<evidence type="ECO:0000259" key="9">
    <source>
        <dbReference type="Pfam" id="PF01975"/>
    </source>
</evidence>
<feature type="signal peptide" evidence="8">
    <location>
        <begin position="1"/>
        <end position="19"/>
    </location>
</feature>
<keyword evidence="7 10" id="KW-0378">Hydrolase</keyword>
<dbReference type="PANTHER" id="PTHR30457">
    <property type="entry name" value="5'-NUCLEOTIDASE SURE"/>
    <property type="match status" value="1"/>
</dbReference>
<evidence type="ECO:0000256" key="3">
    <source>
        <dbReference type="ARBA" id="ARBA00012643"/>
    </source>
</evidence>
<reference evidence="10 11" key="1">
    <citation type="submission" date="2019-12" db="EMBL/GenBank/DDBJ databases">
        <title>Genomic-based taxomic classification of the family Erythrobacteraceae.</title>
        <authorList>
            <person name="Xu L."/>
        </authorList>
    </citation>
    <scope>NUCLEOTIDE SEQUENCE [LARGE SCALE GENOMIC DNA]</scope>
    <source>
        <strain evidence="10 11">100921-2</strain>
    </source>
</reference>
<name>A0A6I4TD12_9SPHN</name>
<evidence type="ECO:0000256" key="5">
    <source>
        <dbReference type="ARBA" id="ARBA00022723"/>
    </source>
</evidence>
<accession>A0A6I4TD12</accession>
<comment type="similarity">
    <text evidence="2">Belongs to the SurE nucleotidase family.</text>
</comment>
<feature type="domain" description="Survival protein SurE-like phosphatase/nucleotidase" evidence="9">
    <location>
        <begin position="28"/>
        <end position="198"/>
    </location>
</feature>
<keyword evidence="11" id="KW-1185">Reference proteome</keyword>
<dbReference type="RefSeq" id="WP_160610803.1">
    <property type="nucleotide sequence ID" value="NZ_WTZA01000001.1"/>
</dbReference>
<dbReference type="Pfam" id="PF01975">
    <property type="entry name" value="SurE"/>
    <property type="match status" value="1"/>
</dbReference>
<dbReference type="Proteomes" id="UP000439522">
    <property type="component" value="Unassembled WGS sequence"/>
</dbReference>
<evidence type="ECO:0000256" key="8">
    <source>
        <dbReference type="SAM" id="SignalP"/>
    </source>
</evidence>
<dbReference type="OrthoDB" id="9780815at2"/>
<dbReference type="PANTHER" id="PTHR30457:SF12">
    <property type="entry name" value="5'_3'-NUCLEOTIDASE SURE"/>
    <property type="match status" value="1"/>
</dbReference>
<keyword evidence="8" id="KW-0732">Signal</keyword>
<evidence type="ECO:0000256" key="1">
    <source>
        <dbReference type="ARBA" id="ARBA00000815"/>
    </source>
</evidence>
<protein>
    <recommendedName>
        <fullName evidence="3">5'-nucleotidase</fullName>
        <ecNumber evidence="3">3.1.3.5</ecNumber>
    </recommendedName>
</protein>
<keyword evidence="5" id="KW-0479">Metal-binding</keyword>
<comment type="catalytic activity">
    <reaction evidence="1">
        <text>a ribonucleoside 5'-phosphate + H2O = a ribonucleoside + phosphate</text>
        <dbReference type="Rhea" id="RHEA:12484"/>
        <dbReference type="ChEBI" id="CHEBI:15377"/>
        <dbReference type="ChEBI" id="CHEBI:18254"/>
        <dbReference type="ChEBI" id="CHEBI:43474"/>
        <dbReference type="ChEBI" id="CHEBI:58043"/>
        <dbReference type="EC" id="3.1.3.5"/>
    </reaction>
</comment>
<dbReference type="InterPro" id="IPR002828">
    <property type="entry name" value="SurE-like_Pase/nucleotidase"/>
</dbReference>
<keyword evidence="6" id="KW-0547">Nucleotide-binding</keyword>
<gene>
    <name evidence="10" type="primary">surE</name>
    <name evidence="10" type="ORF">GRI40_07825</name>
</gene>
<dbReference type="EMBL" id="WTZA01000001">
    <property type="protein sequence ID" value="MXO75122.1"/>
    <property type="molecule type" value="Genomic_DNA"/>
</dbReference>
<dbReference type="GO" id="GO:0000166">
    <property type="term" value="F:nucleotide binding"/>
    <property type="evidence" value="ECO:0007669"/>
    <property type="project" value="UniProtKB-KW"/>
</dbReference>
<organism evidence="10 11">
    <name type="scientific">Tsuneonella aeria</name>
    <dbReference type="NCBI Taxonomy" id="1837929"/>
    <lineage>
        <taxon>Bacteria</taxon>
        <taxon>Pseudomonadati</taxon>
        <taxon>Pseudomonadota</taxon>
        <taxon>Alphaproteobacteria</taxon>
        <taxon>Sphingomonadales</taxon>
        <taxon>Erythrobacteraceae</taxon>
        <taxon>Tsuneonella</taxon>
    </lineage>
</organism>
<dbReference type="Gene3D" id="3.40.1210.10">
    <property type="entry name" value="Survival protein SurE-like phosphatase/nucleotidase"/>
    <property type="match status" value="1"/>
</dbReference>
<dbReference type="GO" id="GO:0004309">
    <property type="term" value="F:exopolyphosphatase activity"/>
    <property type="evidence" value="ECO:0007669"/>
    <property type="project" value="TreeGrafter"/>
</dbReference>
<evidence type="ECO:0000256" key="2">
    <source>
        <dbReference type="ARBA" id="ARBA00011062"/>
    </source>
</evidence>
<dbReference type="GO" id="GO:0046872">
    <property type="term" value="F:metal ion binding"/>
    <property type="evidence" value="ECO:0007669"/>
    <property type="project" value="UniProtKB-KW"/>
</dbReference>